<dbReference type="InterPro" id="IPR002931">
    <property type="entry name" value="Transglutaminase-like"/>
</dbReference>
<dbReference type="PANTHER" id="PTHR33490">
    <property type="entry name" value="BLR5614 PROTEIN-RELATED"/>
    <property type="match status" value="1"/>
</dbReference>
<evidence type="ECO:0000313" key="3">
    <source>
        <dbReference type="Proteomes" id="UP000321051"/>
    </source>
</evidence>
<dbReference type="Gene3D" id="3.10.620.30">
    <property type="match status" value="1"/>
</dbReference>
<accession>A0A510Y2S0</accession>
<dbReference type="PANTHER" id="PTHR33490:SF3">
    <property type="entry name" value="CONSERVED INTEGRAL MEMBRANE PROTEIN"/>
    <property type="match status" value="1"/>
</dbReference>
<reference evidence="2 3" key="1">
    <citation type="submission" date="2019-07" db="EMBL/GenBank/DDBJ databases">
        <title>Whole genome shotgun sequence of Marinococcus halophilus NBRC 102359.</title>
        <authorList>
            <person name="Hosoyama A."/>
            <person name="Uohara A."/>
            <person name="Ohji S."/>
            <person name="Ichikawa N."/>
        </authorList>
    </citation>
    <scope>NUCLEOTIDE SEQUENCE [LARGE SCALE GENOMIC DNA]</scope>
    <source>
        <strain evidence="2 3">NBRC 102359</strain>
    </source>
</reference>
<feature type="domain" description="Transglutaminase-like" evidence="1">
    <location>
        <begin position="65"/>
        <end position="131"/>
    </location>
</feature>
<dbReference type="Proteomes" id="UP000321051">
    <property type="component" value="Unassembled WGS sequence"/>
</dbReference>
<dbReference type="SMART" id="SM00460">
    <property type="entry name" value="TGc"/>
    <property type="match status" value="1"/>
</dbReference>
<dbReference type="AlphaFoldDB" id="A0A510Y2S0"/>
<organism evidence="2 3">
    <name type="scientific">Marinococcus halophilus</name>
    <dbReference type="NCBI Taxonomy" id="1371"/>
    <lineage>
        <taxon>Bacteria</taxon>
        <taxon>Bacillati</taxon>
        <taxon>Bacillota</taxon>
        <taxon>Bacilli</taxon>
        <taxon>Bacillales</taxon>
        <taxon>Bacillaceae</taxon>
        <taxon>Marinococcus</taxon>
    </lineage>
</organism>
<dbReference type="Pfam" id="PF01841">
    <property type="entry name" value="Transglut_core"/>
    <property type="match status" value="1"/>
</dbReference>
<dbReference type="OrthoDB" id="5296450at2"/>
<dbReference type="EMBL" id="BJUN01000002">
    <property type="protein sequence ID" value="GEK57616.1"/>
    <property type="molecule type" value="Genomic_DNA"/>
</dbReference>
<keyword evidence="3" id="KW-1185">Reference proteome</keyword>
<dbReference type="RefSeq" id="WP_094907557.1">
    <property type="nucleotide sequence ID" value="NZ_BJUN01000002.1"/>
</dbReference>
<comment type="caution">
    <text evidence="2">The sequence shown here is derived from an EMBL/GenBank/DDBJ whole genome shotgun (WGS) entry which is preliminary data.</text>
</comment>
<dbReference type="STRING" id="1371.GCA_900166605_00567"/>
<evidence type="ECO:0000313" key="2">
    <source>
        <dbReference type="EMBL" id="GEK57616.1"/>
    </source>
</evidence>
<dbReference type="SUPFAM" id="SSF54001">
    <property type="entry name" value="Cysteine proteinases"/>
    <property type="match status" value="1"/>
</dbReference>
<dbReference type="InterPro" id="IPR038765">
    <property type="entry name" value="Papain-like_cys_pep_sf"/>
</dbReference>
<protein>
    <recommendedName>
        <fullName evidence="1">Transglutaminase-like domain-containing protein</fullName>
    </recommendedName>
</protein>
<gene>
    <name evidence="2" type="ORF">MHA01_05210</name>
</gene>
<sequence>MKIFLRETHDIDYESEIAQQTREKLFLPKMNEEEKVKAAFTFVRDSIGHSWDIRGKTVTRRASEVLEHQEGICWAKSHLLAALLRPEGIPCGFCYQRLMLFEKPEDGYCIHALNAVWLVGWDKWVRLDARGNKAGINAQFFTAKEQLAFEVNDEKGEIDYPGIYADPPSGLLDVLDRHEDPVYMYRYALPESLPNKMV</sequence>
<name>A0A510Y2S0_MARHA</name>
<evidence type="ECO:0000259" key="1">
    <source>
        <dbReference type="SMART" id="SM00460"/>
    </source>
</evidence>
<proteinExistence type="predicted"/>